<proteinExistence type="predicted"/>
<keyword evidence="3" id="KW-0408">Iron</keyword>
<protein>
    <submittedName>
        <fullName evidence="6">Rieske 2Fe-2S domain-containing protein</fullName>
    </submittedName>
</protein>
<evidence type="ECO:0000259" key="5">
    <source>
        <dbReference type="PROSITE" id="PS51296"/>
    </source>
</evidence>
<dbReference type="PROSITE" id="PS51296">
    <property type="entry name" value="RIESKE"/>
    <property type="match status" value="1"/>
</dbReference>
<dbReference type="CDD" id="cd03467">
    <property type="entry name" value="Rieske"/>
    <property type="match status" value="1"/>
</dbReference>
<keyword evidence="2" id="KW-0479">Metal-binding</keyword>
<dbReference type="SUPFAM" id="SSF50022">
    <property type="entry name" value="ISP domain"/>
    <property type="match status" value="1"/>
</dbReference>
<dbReference type="InterPro" id="IPR036922">
    <property type="entry name" value="Rieske_2Fe-2S_sf"/>
</dbReference>
<dbReference type="Gene3D" id="2.102.10.10">
    <property type="entry name" value="Rieske [2Fe-2S] iron-sulphur domain"/>
    <property type="match status" value="1"/>
</dbReference>
<dbReference type="EMBL" id="JAELYA010000006">
    <property type="protein sequence ID" value="MBO3276668.1"/>
    <property type="molecule type" value="Genomic_DNA"/>
</dbReference>
<evidence type="ECO:0000313" key="7">
    <source>
        <dbReference type="Proteomes" id="UP000669060"/>
    </source>
</evidence>
<gene>
    <name evidence="6" type="ORF">JFY56_15675</name>
</gene>
<dbReference type="PANTHER" id="PTHR40261">
    <property type="match status" value="1"/>
</dbReference>
<evidence type="ECO:0000256" key="1">
    <source>
        <dbReference type="ARBA" id="ARBA00022714"/>
    </source>
</evidence>
<accession>A0ABS3TTH2</accession>
<evidence type="ECO:0000313" key="6">
    <source>
        <dbReference type="EMBL" id="MBO3276668.1"/>
    </source>
</evidence>
<comment type="caution">
    <text evidence="6">The sequence shown here is derived from an EMBL/GenBank/DDBJ whole genome shotgun (WGS) entry which is preliminary data.</text>
</comment>
<evidence type="ECO:0000256" key="4">
    <source>
        <dbReference type="ARBA" id="ARBA00023014"/>
    </source>
</evidence>
<reference evidence="6 7" key="1">
    <citation type="submission" date="2020-12" db="EMBL/GenBank/DDBJ databases">
        <title>Pseudomonas schmalbachii sp. nov. isolated from millipede gut.</title>
        <authorList>
            <person name="Shelomi M."/>
        </authorList>
    </citation>
    <scope>NUCLEOTIDE SEQUENCE [LARGE SCALE GENOMIC DNA]</scope>
    <source>
        <strain evidence="6 7">Milli4</strain>
    </source>
</reference>
<sequence length="106" mass="12056">MILLCSPDALAEGQSRSFDIDDLALFAVRKNGKVHAYLNRCPHRATRLEWEEDRFLDDSGNLLRCAHHGALFLIDSGECIQGPCFGDVLEMLECREDERGIWVEHP</sequence>
<feature type="domain" description="Rieske" evidence="5">
    <location>
        <begin position="2"/>
        <end position="103"/>
    </location>
</feature>
<keyword evidence="1" id="KW-0001">2Fe-2S</keyword>
<name>A0ABS3TTH2_9PSED</name>
<keyword evidence="4" id="KW-0411">Iron-sulfur</keyword>
<evidence type="ECO:0000256" key="2">
    <source>
        <dbReference type="ARBA" id="ARBA00022723"/>
    </source>
</evidence>
<evidence type="ECO:0000256" key="3">
    <source>
        <dbReference type="ARBA" id="ARBA00023004"/>
    </source>
</evidence>
<dbReference type="InterPro" id="IPR017941">
    <property type="entry name" value="Rieske_2Fe-2S"/>
</dbReference>
<dbReference type="Pfam" id="PF00355">
    <property type="entry name" value="Rieske"/>
    <property type="match status" value="1"/>
</dbReference>
<dbReference type="Proteomes" id="UP000669060">
    <property type="component" value="Unassembled WGS sequence"/>
</dbReference>
<dbReference type="RefSeq" id="WP_208314775.1">
    <property type="nucleotide sequence ID" value="NZ_JAELYA010000006.1"/>
</dbReference>
<keyword evidence="7" id="KW-1185">Reference proteome</keyword>
<organism evidence="6 7">
    <name type="scientific">Pseudomonas schmalbachii</name>
    <dbReference type="NCBI Taxonomy" id="2816993"/>
    <lineage>
        <taxon>Bacteria</taxon>
        <taxon>Pseudomonadati</taxon>
        <taxon>Pseudomonadota</taxon>
        <taxon>Gammaproteobacteria</taxon>
        <taxon>Pseudomonadales</taxon>
        <taxon>Pseudomonadaceae</taxon>
        <taxon>Pseudomonas</taxon>
    </lineage>
</organism>
<dbReference type="PANTHER" id="PTHR40261:SF1">
    <property type="entry name" value="RIESKE DOMAIN-CONTAINING PROTEIN"/>
    <property type="match status" value="1"/>
</dbReference>